<dbReference type="KEGG" id="mbah:HYN46_06010"/>
<protein>
    <submittedName>
        <fullName evidence="2">OmpW family protein</fullName>
    </submittedName>
</protein>
<dbReference type="SUPFAM" id="SSF56925">
    <property type="entry name" value="OMPA-like"/>
    <property type="match status" value="1"/>
</dbReference>
<dbReference type="EMBL" id="CP031222">
    <property type="protein sequence ID" value="AXI02425.1"/>
    <property type="molecule type" value="Genomic_DNA"/>
</dbReference>
<feature type="signal peptide" evidence="1">
    <location>
        <begin position="1"/>
        <end position="21"/>
    </location>
</feature>
<name>A0A345P566_9GAMM</name>
<dbReference type="InterPro" id="IPR011250">
    <property type="entry name" value="OMP/PagP_B-barrel"/>
</dbReference>
<dbReference type="InterPro" id="IPR005618">
    <property type="entry name" value="OMPW"/>
</dbReference>
<keyword evidence="3" id="KW-1185">Reference proteome</keyword>
<accession>A0A345P566</accession>
<dbReference type="Pfam" id="PF03922">
    <property type="entry name" value="OmpW"/>
    <property type="match status" value="1"/>
</dbReference>
<dbReference type="AlphaFoldDB" id="A0A345P566"/>
<dbReference type="Gene3D" id="2.40.160.20">
    <property type="match status" value="1"/>
</dbReference>
<dbReference type="GO" id="GO:0019867">
    <property type="term" value="C:outer membrane"/>
    <property type="evidence" value="ECO:0007669"/>
    <property type="project" value="InterPro"/>
</dbReference>
<dbReference type="PANTHER" id="PTHR36920">
    <property type="match status" value="1"/>
</dbReference>
<gene>
    <name evidence="2" type="ORF">HYN46_06010</name>
</gene>
<evidence type="ECO:0000313" key="2">
    <source>
        <dbReference type="EMBL" id="AXI02425.1"/>
    </source>
</evidence>
<dbReference type="OrthoDB" id="9807574at2"/>
<keyword evidence="1" id="KW-0732">Signal</keyword>
<evidence type="ECO:0000313" key="3">
    <source>
        <dbReference type="Proteomes" id="UP000253940"/>
    </source>
</evidence>
<proteinExistence type="predicted"/>
<organism evidence="2 3">
    <name type="scientific">Aquirhabdus parva</name>
    <dbReference type="NCBI Taxonomy" id="2283318"/>
    <lineage>
        <taxon>Bacteria</taxon>
        <taxon>Pseudomonadati</taxon>
        <taxon>Pseudomonadota</taxon>
        <taxon>Gammaproteobacteria</taxon>
        <taxon>Moraxellales</taxon>
        <taxon>Moraxellaceae</taxon>
        <taxon>Aquirhabdus</taxon>
    </lineage>
</organism>
<dbReference type="Proteomes" id="UP000253940">
    <property type="component" value="Chromosome"/>
</dbReference>
<feature type="chain" id="PRO_5016790458" evidence="1">
    <location>
        <begin position="22"/>
        <end position="242"/>
    </location>
</feature>
<dbReference type="GO" id="GO:0055085">
    <property type="term" value="P:transmembrane transport"/>
    <property type="evidence" value="ECO:0007669"/>
    <property type="project" value="TreeGrafter"/>
</dbReference>
<sequence>MKLRNIVLTMAIIQSINAAHAMGAGDTLVNLGWINMEPNEVSQPLLVTAMGHTNSIVGSGTSLRDANTGALTVSYFFTDHLAVEMVLGIPPTVHLDGTGSIAKIGELGKAKANVPTVESFYYFGTKDSALRPFLGVGVSYAKYTGIELTQHVADGEFLASSKTGTALVGPTIAHIDSNFFPIFTGGLLYQITPKWSARVSASYIPLRLDATLNTQAPVGTVTSEVKSSLNTLMTFFSVGYTF</sequence>
<dbReference type="RefSeq" id="WP_114898535.1">
    <property type="nucleotide sequence ID" value="NZ_CP031222.1"/>
</dbReference>
<reference evidence="2 3" key="1">
    <citation type="submission" date="2018-07" db="EMBL/GenBank/DDBJ databases">
        <title>Genome sequencing of Moraxellaceae gen. HYN0046.</title>
        <authorList>
            <person name="Kim M."/>
            <person name="Yi H."/>
        </authorList>
    </citation>
    <scope>NUCLEOTIDE SEQUENCE [LARGE SCALE GENOMIC DNA]</scope>
    <source>
        <strain evidence="2 3">HYN0046</strain>
    </source>
</reference>
<evidence type="ECO:0000256" key="1">
    <source>
        <dbReference type="SAM" id="SignalP"/>
    </source>
</evidence>
<dbReference type="PANTHER" id="PTHR36920:SF1">
    <property type="entry name" value="OUTER MEMBRANE PROTEIN W"/>
    <property type="match status" value="1"/>
</dbReference>